<name>A0ABT4IBB5_9ACTO</name>
<gene>
    <name evidence="2" type="ORF">OHJ16_10175</name>
</gene>
<organism evidence="2 3">
    <name type="scientific">Actinomyces israelii</name>
    <dbReference type="NCBI Taxonomy" id="1659"/>
    <lineage>
        <taxon>Bacteria</taxon>
        <taxon>Bacillati</taxon>
        <taxon>Actinomycetota</taxon>
        <taxon>Actinomycetes</taxon>
        <taxon>Actinomycetales</taxon>
        <taxon>Actinomycetaceae</taxon>
        <taxon>Actinomyces</taxon>
    </lineage>
</organism>
<sequence>MASTGGVRAASRAGRRAPTKVTSRPMTTAWNSTVANTDAGEAPTARRRANSFWRWRTLMAKVLMMMNEPTNIARTTKTSRKVWT</sequence>
<keyword evidence="3" id="KW-1185">Reference proteome</keyword>
<feature type="region of interest" description="Disordered" evidence="1">
    <location>
        <begin position="1"/>
        <end position="46"/>
    </location>
</feature>
<feature type="compositionally biased region" description="Low complexity" evidence="1">
    <location>
        <begin position="1"/>
        <end position="12"/>
    </location>
</feature>
<reference evidence="2" key="1">
    <citation type="submission" date="2022-10" db="EMBL/GenBank/DDBJ databases">
        <title>Genome sequence of Actinomyces israelii ATCC 10048.</title>
        <authorList>
            <person name="Watt R.M."/>
            <person name="Tong W.M."/>
        </authorList>
    </citation>
    <scope>NUCLEOTIDE SEQUENCE</scope>
    <source>
        <strain evidence="2">ATCC 10048</strain>
    </source>
</reference>
<comment type="caution">
    <text evidence="2">The sequence shown here is derived from an EMBL/GenBank/DDBJ whole genome shotgun (WGS) entry which is preliminary data.</text>
</comment>
<evidence type="ECO:0000256" key="1">
    <source>
        <dbReference type="SAM" id="MobiDB-lite"/>
    </source>
</evidence>
<proteinExistence type="predicted"/>
<feature type="compositionally biased region" description="Polar residues" evidence="1">
    <location>
        <begin position="20"/>
        <end position="36"/>
    </location>
</feature>
<accession>A0ABT4IBB5</accession>
<dbReference type="Proteomes" id="UP001072034">
    <property type="component" value="Unassembled WGS sequence"/>
</dbReference>
<dbReference type="EMBL" id="JAPTMY010000021">
    <property type="protein sequence ID" value="MCZ0858408.1"/>
    <property type="molecule type" value="Genomic_DNA"/>
</dbReference>
<evidence type="ECO:0000313" key="3">
    <source>
        <dbReference type="Proteomes" id="UP001072034"/>
    </source>
</evidence>
<protein>
    <submittedName>
        <fullName evidence="2">Uncharacterized protein</fullName>
    </submittedName>
</protein>
<evidence type="ECO:0000313" key="2">
    <source>
        <dbReference type="EMBL" id="MCZ0858408.1"/>
    </source>
</evidence>